<comment type="caution">
    <text evidence="2">The sequence shown here is derived from an EMBL/GenBank/DDBJ whole genome shotgun (WGS) entry which is preliminary data.</text>
</comment>
<evidence type="ECO:0000313" key="2">
    <source>
        <dbReference type="EMBL" id="GBF42100.1"/>
    </source>
</evidence>
<dbReference type="SUPFAM" id="SSF55298">
    <property type="entry name" value="YjgF-like"/>
    <property type="match status" value="1"/>
</dbReference>
<dbReference type="AlphaFoldDB" id="A0A2P2DBS8"/>
<dbReference type="Gene3D" id="3.30.1330.40">
    <property type="entry name" value="RutC-like"/>
    <property type="match status" value="1"/>
</dbReference>
<dbReference type="EMBL" id="BFAZ01000006">
    <property type="protein sequence ID" value="GBF42100.1"/>
    <property type="molecule type" value="Genomic_DNA"/>
</dbReference>
<dbReference type="Pfam" id="PF14588">
    <property type="entry name" value="YjgF_endoribonc"/>
    <property type="match status" value="1"/>
</dbReference>
<accession>A0A2P2DBS8</accession>
<dbReference type="PANTHER" id="PTHR43760:SF1">
    <property type="entry name" value="ENDORIBONUCLEASE L-PSP_CHORISMATE MUTASE-LIKE DOMAIN-CONTAINING PROTEIN"/>
    <property type="match status" value="1"/>
</dbReference>
<proteinExistence type="predicted"/>
<feature type="domain" description="Endoribonuclease L-PSP/chorismate mutase-like" evidence="1">
    <location>
        <begin position="8"/>
        <end position="144"/>
    </location>
</feature>
<sequence length="154" mass="16341">MAMPISDQLNALGIQIPPVPAALAAYIPSKRSGNLVFTSGQLPLVSGKLRKMGKVGKDITLEEAKEEAKQCLLNALSALLLQISSLDQIKSVVKLGVYVASDENFTEQHLVANGASELVGQIFGEKGKHARFAIGVSSLPLNASVELEMTVEVE</sequence>
<gene>
    <name evidence="2" type="primary">tdcF</name>
    <name evidence="2" type="ORF">LPTSP2_13860</name>
</gene>
<reference evidence="3" key="1">
    <citation type="journal article" date="2019" name="Microbiol. Immunol.">
        <title>Molecular and phenotypic characterization of Leptospira johnsonii sp. nov., Leptospira ellinghausenii sp. nov. and Leptospira ryugenii sp. nov. isolated from soil and water in Japan.</title>
        <authorList>
            <person name="Masuzawa T."/>
            <person name="Saito M."/>
            <person name="Nakao R."/>
            <person name="Nikaido Y."/>
            <person name="Matsumoto M."/>
            <person name="Ogawa M."/>
            <person name="Yokoyama M."/>
            <person name="Hidaka Y."/>
            <person name="Tomita J."/>
            <person name="Sakakibara K."/>
            <person name="Suzuki K."/>
            <person name="Yasuda S."/>
            <person name="Sato H."/>
            <person name="Yamaguchi M."/>
            <person name="Yoshida S.I."/>
            <person name="Koizumi N."/>
            <person name="Kawamura Y."/>
        </authorList>
    </citation>
    <scope>NUCLEOTIDE SEQUENCE [LARGE SCALE GENOMIC DNA]</scope>
    <source>
        <strain evidence="3">E18</strain>
    </source>
</reference>
<protein>
    <submittedName>
        <fullName evidence="2">Bifunctional translation initiation inhibitor</fullName>
    </submittedName>
</protein>
<dbReference type="OrthoDB" id="9806350at2"/>
<dbReference type="PANTHER" id="PTHR43760">
    <property type="entry name" value="ENDORIBONUCLEASE-RELATED"/>
    <property type="match status" value="1"/>
</dbReference>
<dbReference type="InterPro" id="IPR035959">
    <property type="entry name" value="RutC-like_sf"/>
</dbReference>
<evidence type="ECO:0000259" key="1">
    <source>
        <dbReference type="Pfam" id="PF14588"/>
    </source>
</evidence>
<keyword evidence="3" id="KW-1185">Reference proteome</keyword>
<dbReference type="CDD" id="cd02199">
    <property type="entry name" value="YjgF_YER057c_UK114_like_1"/>
    <property type="match status" value="1"/>
</dbReference>
<organism evidence="2 3">
    <name type="scientific">Leptospira ellinghausenii</name>
    <dbReference type="NCBI Taxonomy" id="1917822"/>
    <lineage>
        <taxon>Bacteria</taxon>
        <taxon>Pseudomonadati</taxon>
        <taxon>Spirochaetota</taxon>
        <taxon>Spirochaetia</taxon>
        <taxon>Leptospirales</taxon>
        <taxon>Leptospiraceae</taxon>
        <taxon>Leptospira</taxon>
    </lineage>
</organism>
<name>A0A2P2DBS8_9LEPT</name>
<evidence type="ECO:0000313" key="3">
    <source>
        <dbReference type="Proteomes" id="UP000245206"/>
    </source>
</evidence>
<dbReference type="InterPro" id="IPR013813">
    <property type="entry name" value="Endoribo_LPSP/chorism_mut-like"/>
</dbReference>
<dbReference type="Proteomes" id="UP000245206">
    <property type="component" value="Unassembled WGS sequence"/>
</dbReference>